<proteinExistence type="predicted"/>
<dbReference type="Proteomes" id="UP001066276">
    <property type="component" value="Chromosome 6"/>
</dbReference>
<reference evidence="2" key="1">
    <citation type="journal article" date="2022" name="bioRxiv">
        <title>Sequencing and chromosome-scale assembly of the giantPleurodeles waltlgenome.</title>
        <authorList>
            <person name="Brown T."/>
            <person name="Elewa A."/>
            <person name="Iarovenko S."/>
            <person name="Subramanian E."/>
            <person name="Araus A.J."/>
            <person name="Petzold A."/>
            <person name="Susuki M."/>
            <person name="Suzuki K.-i.T."/>
            <person name="Hayashi T."/>
            <person name="Toyoda A."/>
            <person name="Oliveira C."/>
            <person name="Osipova E."/>
            <person name="Leigh N.D."/>
            <person name="Simon A."/>
            <person name="Yun M.H."/>
        </authorList>
    </citation>
    <scope>NUCLEOTIDE SEQUENCE</scope>
    <source>
        <strain evidence="2">20211129_DDA</strain>
        <tissue evidence="2">Liver</tissue>
    </source>
</reference>
<gene>
    <name evidence="2" type="ORF">NDU88_008639</name>
</gene>
<feature type="compositionally biased region" description="Basic and acidic residues" evidence="1">
    <location>
        <begin position="47"/>
        <end position="59"/>
    </location>
</feature>
<feature type="compositionally biased region" description="Basic and acidic residues" evidence="1">
    <location>
        <begin position="168"/>
        <end position="201"/>
    </location>
</feature>
<sequence>MSVSWCDRPLPSTPSREATGADSAASNPERERALPNPALLPGKRQQKRETRSARGREKEEEPAEGVGNAKDQGETETEEETLQLEAAEMEESIGSQEPEDHPRVESPKSTAGREASAIFPTTLLEKRGQTRCVPRNRRGEYGWEKGGSRENPGEGKRGGTRGKRQARTRGEGRRANHEQRRAKEKKGIVRGVLEDQREAKTRKQQKARKTAGKDKKEKALTVLKESRSRISYEKKQQTKGERNRVGRGKEWEIQTYSTTREGQGIETGKNRTQKKEVPETTLKVETEKRTSDPADDIRYVVRSSGDTRWGAIAAHMRGAAMEFVAAHIRSVGLHTSEA</sequence>
<feature type="compositionally biased region" description="Acidic residues" evidence="1">
    <location>
        <begin position="74"/>
        <end position="91"/>
    </location>
</feature>
<accession>A0AAV7QQA2</accession>
<evidence type="ECO:0000313" key="3">
    <source>
        <dbReference type="Proteomes" id="UP001066276"/>
    </source>
</evidence>
<protein>
    <submittedName>
        <fullName evidence="2">Uncharacterized protein</fullName>
    </submittedName>
</protein>
<evidence type="ECO:0000256" key="1">
    <source>
        <dbReference type="SAM" id="MobiDB-lite"/>
    </source>
</evidence>
<comment type="caution">
    <text evidence="2">The sequence shown here is derived from an EMBL/GenBank/DDBJ whole genome shotgun (WGS) entry which is preliminary data.</text>
</comment>
<keyword evidence="3" id="KW-1185">Reference proteome</keyword>
<feature type="compositionally biased region" description="Basic and acidic residues" evidence="1">
    <location>
        <begin position="273"/>
        <end position="295"/>
    </location>
</feature>
<feature type="compositionally biased region" description="Basic residues" evidence="1">
    <location>
        <begin position="158"/>
        <end position="167"/>
    </location>
</feature>
<feature type="region of interest" description="Disordered" evidence="1">
    <location>
        <begin position="1"/>
        <end position="295"/>
    </location>
</feature>
<evidence type="ECO:0000313" key="2">
    <source>
        <dbReference type="EMBL" id="KAJ1142313.1"/>
    </source>
</evidence>
<dbReference type="AlphaFoldDB" id="A0AAV7QQA2"/>
<dbReference type="EMBL" id="JANPWB010000010">
    <property type="protein sequence ID" value="KAJ1142313.1"/>
    <property type="molecule type" value="Genomic_DNA"/>
</dbReference>
<name>A0AAV7QQA2_PLEWA</name>
<feature type="compositionally biased region" description="Basic and acidic residues" evidence="1">
    <location>
        <begin position="137"/>
        <end position="157"/>
    </location>
</feature>
<organism evidence="2 3">
    <name type="scientific">Pleurodeles waltl</name>
    <name type="common">Iberian ribbed newt</name>
    <dbReference type="NCBI Taxonomy" id="8319"/>
    <lineage>
        <taxon>Eukaryota</taxon>
        <taxon>Metazoa</taxon>
        <taxon>Chordata</taxon>
        <taxon>Craniata</taxon>
        <taxon>Vertebrata</taxon>
        <taxon>Euteleostomi</taxon>
        <taxon>Amphibia</taxon>
        <taxon>Batrachia</taxon>
        <taxon>Caudata</taxon>
        <taxon>Salamandroidea</taxon>
        <taxon>Salamandridae</taxon>
        <taxon>Pleurodelinae</taxon>
        <taxon>Pleurodeles</taxon>
    </lineage>
</organism>
<feature type="compositionally biased region" description="Basic and acidic residues" evidence="1">
    <location>
        <begin position="211"/>
        <end position="252"/>
    </location>
</feature>